<keyword evidence="5" id="KW-0472">Membrane</keyword>
<dbReference type="OrthoDB" id="435038at2759"/>
<feature type="domain" description="RING-CH-type" evidence="6">
    <location>
        <begin position="282"/>
        <end position="343"/>
    </location>
</feature>
<dbReference type="EMBL" id="QPKB01000011">
    <property type="protein sequence ID" value="RWR94706.1"/>
    <property type="molecule type" value="Genomic_DNA"/>
</dbReference>
<evidence type="ECO:0000313" key="8">
    <source>
        <dbReference type="Proteomes" id="UP000283530"/>
    </source>
</evidence>
<feature type="transmembrane region" description="Helical" evidence="5">
    <location>
        <begin position="461"/>
        <end position="487"/>
    </location>
</feature>
<proteinExistence type="predicted"/>
<feature type="compositionally biased region" description="Polar residues" evidence="4">
    <location>
        <begin position="1"/>
        <end position="19"/>
    </location>
</feature>
<evidence type="ECO:0000259" key="6">
    <source>
        <dbReference type="PROSITE" id="PS51292"/>
    </source>
</evidence>
<gene>
    <name evidence="7" type="ORF">CKAN_02401300</name>
</gene>
<dbReference type="GO" id="GO:0008270">
    <property type="term" value="F:zinc ion binding"/>
    <property type="evidence" value="ECO:0007669"/>
    <property type="project" value="UniProtKB-KW"/>
</dbReference>
<evidence type="ECO:0000313" key="7">
    <source>
        <dbReference type="EMBL" id="RWR94706.1"/>
    </source>
</evidence>
<dbReference type="PROSITE" id="PS51292">
    <property type="entry name" value="ZF_RING_CH"/>
    <property type="match status" value="1"/>
</dbReference>
<dbReference type="Proteomes" id="UP000283530">
    <property type="component" value="Unassembled WGS sequence"/>
</dbReference>
<reference evidence="7 8" key="1">
    <citation type="journal article" date="2019" name="Nat. Plants">
        <title>Stout camphor tree genome fills gaps in understanding of flowering plant genome evolution.</title>
        <authorList>
            <person name="Chaw S.M."/>
            <person name="Liu Y.C."/>
            <person name="Wu Y.W."/>
            <person name="Wang H.Y."/>
            <person name="Lin C.I."/>
            <person name="Wu C.S."/>
            <person name="Ke H.M."/>
            <person name="Chang L.Y."/>
            <person name="Hsu C.Y."/>
            <person name="Yang H.T."/>
            <person name="Sudianto E."/>
            <person name="Hsu M.H."/>
            <person name="Wu K.P."/>
            <person name="Wang L.N."/>
            <person name="Leebens-Mack J.H."/>
            <person name="Tsai I.J."/>
        </authorList>
    </citation>
    <scope>NUCLEOTIDE SEQUENCE [LARGE SCALE GENOMIC DNA]</scope>
    <source>
        <strain evidence="8">cv. Chaw 1501</strain>
        <tissue evidence="7">Young leaves</tissue>
    </source>
</reference>
<keyword evidence="8" id="KW-1185">Reference proteome</keyword>
<dbReference type="PANTHER" id="PTHR46158:SF11">
    <property type="entry name" value="ZINC FINGER PROTEIN"/>
    <property type="match status" value="1"/>
</dbReference>
<accession>A0A443PVA0</accession>
<feature type="transmembrane region" description="Helical" evidence="5">
    <location>
        <begin position="374"/>
        <end position="393"/>
    </location>
</feature>
<keyword evidence="1" id="KW-0479">Metal-binding</keyword>
<feature type="compositionally biased region" description="Polar residues" evidence="4">
    <location>
        <begin position="157"/>
        <end position="174"/>
    </location>
</feature>
<keyword evidence="5" id="KW-0812">Transmembrane</keyword>
<dbReference type="SMART" id="SM00744">
    <property type="entry name" value="RINGv"/>
    <property type="match status" value="1"/>
</dbReference>
<feature type="region of interest" description="Disordered" evidence="4">
    <location>
        <begin position="1"/>
        <end position="44"/>
    </location>
</feature>
<name>A0A443PVA0_9MAGN</name>
<keyword evidence="5" id="KW-1133">Transmembrane helix</keyword>
<evidence type="ECO:0000256" key="3">
    <source>
        <dbReference type="ARBA" id="ARBA00022833"/>
    </source>
</evidence>
<keyword evidence="3" id="KW-0862">Zinc</keyword>
<dbReference type="InterPro" id="IPR013083">
    <property type="entry name" value="Znf_RING/FYVE/PHD"/>
</dbReference>
<comment type="caution">
    <text evidence="7">The sequence shown here is derived from an EMBL/GenBank/DDBJ whole genome shotgun (WGS) entry which is preliminary data.</text>
</comment>
<feature type="region of interest" description="Disordered" evidence="4">
    <location>
        <begin position="157"/>
        <end position="190"/>
    </location>
</feature>
<dbReference type="CDD" id="cd16495">
    <property type="entry name" value="RING_CH-C4HC3_MARCH"/>
    <property type="match status" value="1"/>
</dbReference>
<protein>
    <submittedName>
        <fullName evidence="7">E3 ubiquitin-protein ligase MARCH7-like protein isoform X1</fullName>
    </submittedName>
</protein>
<evidence type="ECO:0000256" key="4">
    <source>
        <dbReference type="SAM" id="MobiDB-lite"/>
    </source>
</evidence>
<dbReference type="AlphaFoldDB" id="A0A443PVA0"/>
<keyword evidence="2" id="KW-0863">Zinc-finger</keyword>
<dbReference type="PANTHER" id="PTHR46158">
    <property type="entry name" value="OS02G0165000 PROTEIN"/>
    <property type="match status" value="1"/>
</dbReference>
<feature type="transmembrane region" description="Helical" evidence="5">
    <location>
        <begin position="436"/>
        <end position="455"/>
    </location>
</feature>
<organism evidence="7 8">
    <name type="scientific">Cinnamomum micranthum f. kanehirae</name>
    <dbReference type="NCBI Taxonomy" id="337451"/>
    <lineage>
        <taxon>Eukaryota</taxon>
        <taxon>Viridiplantae</taxon>
        <taxon>Streptophyta</taxon>
        <taxon>Embryophyta</taxon>
        <taxon>Tracheophyta</taxon>
        <taxon>Spermatophyta</taxon>
        <taxon>Magnoliopsida</taxon>
        <taxon>Magnoliidae</taxon>
        <taxon>Laurales</taxon>
        <taxon>Lauraceae</taxon>
        <taxon>Cinnamomum</taxon>
    </lineage>
</organism>
<dbReference type="STRING" id="337451.A0A443PVA0"/>
<dbReference type="InterPro" id="IPR011016">
    <property type="entry name" value="Znf_RING-CH"/>
</dbReference>
<feature type="transmembrane region" description="Helical" evidence="5">
    <location>
        <begin position="405"/>
        <end position="429"/>
    </location>
</feature>
<dbReference type="SUPFAM" id="SSF57850">
    <property type="entry name" value="RING/U-box"/>
    <property type="match status" value="1"/>
</dbReference>
<evidence type="ECO:0000256" key="2">
    <source>
        <dbReference type="ARBA" id="ARBA00022771"/>
    </source>
</evidence>
<evidence type="ECO:0000256" key="5">
    <source>
        <dbReference type="SAM" id="Phobius"/>
    </source>
</evidence>
<dbReference type="Pfam" id="PF12906">
    <property type="entry name" value="RINGv"/>
    <property type="match status" value="1"/>
</dbReference>
<dbReference type="Gene3D" id="3.30.40.10">
    <property type="entry name" value="Zinc/RING finger domain, C3HC4 (zinc finger)"/>
    <property type="match status" value="1"/>
</dbReference>
<sequence>MQGKESSSTVIEQHPSSMRLQMPGDGPESSSSDVQVKSSNQIMEPSNKEVMPVEHATKRMDLSLKIPPRPVCFGCKPNGKGLLDLDSFSRGCSSARGFSQDPSFKNQVSVVDERTPLLNSDHGERSDLMIPDNSSMRSYIAALTSWKRCASLPVTPASNLSPSVSSPARETTFSGPLRSHKRTTPANIPRSLSAPMRNVLILRSASFSTPKELGQSDTNDGLGGASHSDRKRRRSLLNVVTLSLLPKCNFYTVAFGFTPDIHHLQDNWGHASPALLEDGDEKIPEDEAICRICFEELCGQSSLKLECSCRGALRLMHIECAVKWFGNKGNKKCDVCAQEIFNLPVTLFRLQSSAQGDDSQQHIGYNSSSQLTRAWQDVVVLVLISTMWYFFFLEQLLVDDMRSQAILIAAPFSFTLGLLQSMSAICLAWKDYVWSYSAFQFVLVVIFLQFFYSVLHVSAVYAILFASLVAFGIAVGINSLVMMIFAWRTRAVTAEMNSNLV</sequence>
<evidence type="ECO:0000256" key="1">
    <source>
        <dbReference type="ARBA" id="ARBA00022723"/>
    </source>
</evidence>
<feature type="compositionally biased region" description="Low complexity" evidence="4">
    <location>
        <begin position="29"/>
        <end position="39"/>
    </location>
</feature>